<dbReference type="PROSITE" id="PS50293">
    <property type="entry name" value="TPR_REGION"/>
    <property type="match status" value="2"/>
</dbReference>
<feature type="region of interest" description="Disordered" evidence="4">
    <location>
        <begin position="560"/>
        <end position="595"/>
    </location>
</feature>
<evidence type="ECO:0000313" key="5">
    <source>
        <dbReference type="EMBL" id="KAF4101969.1"/>
    </source>
</evidence>
<feature type="repeat" description="TPR" evidence="3">
    <location>
        <begin position="829"/>
        <end position="862"/>
    </location>
</feature>
<feature type="region of interest" description="Disordered" evidence="4">
    <location>
        <begin position="1"/>
        <end position="31"/>
    </location>
</feature>
<feature type="repeat" description="TPR" evidence="3">
    <location>
        <begin position="761"/>
        <end position="794"/>
    </location>
</feature>
<dbReference type="InterPro" id="IPR050498">
    <property type="entry name" value="Ycf3"/>
</dbReference>
<dbReference type="Pfam" id="PF13432">
    <property type="entry name" value="TPR_16"/>
    <property type="match status" value="2"/>
</dbReference>
<sequence length="1755" mass="197393">MSRGQSTSPNISSIDKSGNTMALPKLKARHGIARKPIIASLAGTTKAVSLSQRPQPPAKPRSERPLSAGGSYKPCTLAQQVSGEEMKNLSNQQSTFFGGQNRPDSGSCNDNEVSDSVNSAQNGHKRVQRGKSEKFREPHKHQTLSKHSSSQSHTSSAGSSTIQTIKSTSELINEARLIAGPELPDEVDQQRAPNETLADTLVMGPTQRDTSVPKEKCSPRPMCHPPVSSGVYKMAESVLQKDSDIGSDGGGLKDLLSQVTNEDIIMARGCSLTPVQRPEKTSHQTKTIQGLSLLATWTPKKDAEGYKTIHHLCTTPASQVVPVELQLASRICHTQNLITATAQFNQQRTALGHISHPDTQRLVCEGVSVDSTGVSAQTDCISHMLKQTSDALEDWQRIAEYYVERPRIMMCGRAATLCPSELRMFWSPAPPKFICAPCVMKDTLFPKYQITQADLCKENLLDELHNVEESVSHVMDTEKVTSEENVSPIKCKSVADFRTTASLTPSWFISAEQARQPRSAPHLTPDLEPHLRLQSDFTSLSQELEHVRWQNSICAALAKESPSNAKQTKPQEVHKEPNSSERPCQVPNHRRNKGKERARVFHFKRRAKKRGKTLSSVKMAYVWKKLREPSRTLTRSESLCQLPWESKTSKGQFSPLLCLSLPMLLDFEAFATDHGGIPDTTPPREWVRDIWDTWFDEVFPPLENVQSAGSFPGGLEENQLPQDEIQELDKVVLDEGLNTVDLEHEVAKVTQTLTESGNHSAFDRCRRGALYIKLGYLNQALEDLSAAISLEPHLLDAYWHRHHIYLLRNDPDRALDDLNVIIENNKKHADAFTSIAEIYKQRGETTLALFSYTQAIKVKADDAEIYFKRAKMYEKMGEILLAMEDYAKTFTFDSTRTDAMMIHGIQHFNTSKWMQALEDFSLLLKQEPGNATARTYRGRIYSKLGQFEKSIEDFSLAVHLDPSSWLAFYHRGSLLREIMPHIALRDLSTSVLINDSAENLSAFLHRGLVYMTLRRWRQAMADFEAVIKLDSHSRFAAVAHVSLGLICMLNMGRQYEAIRRFSNALKEEPTYVKAYVCRARAYFNVNNLSRAVKDLTRAIHIKPDAYDLHVMRGKYLYEMKQFDLATLCIRYAAEMKTALGLSPVQQAVVQSFLGNYANAVICLEEAVDTCPSPTHLILLGRTLMREQRFKEAVESFRKALSLLGTNKTKLITSQEAAEVLYLMGICYMKQMLLLQEIEDFLLLHALDAFNSAVSMNPDHAEAHHQRGLCRVHLQDSTGVQDFNKALQINPKLYQVHLSRAALYGAQGRYAKAVLDCNEAIRIQPKSVRAYLYKGALKFYLKAYKSAVEDLAMAIQMDSTCSFAYYNRGICFHELRDYELALRDYSITLLLGCKPELELKVVINRGLLYVELNDYGSALQDFKAAAQKQPEDVIILHALGVIHHRLGQLQEAVDAYSQALRLDPFLQDSHVGRGNVFMDYGHNHARKQAQRDFLSALHLNPLCSSARISLAYNLQVLGFFQRAWNQFTVAVEVNPKCWAAYEGRAVTSLQMGNMFAALQDINTAIKCNPHAEQLFTNRGLIQQFMGDKASAMKNYQTAISLNPEYSLAYFNAANLFFYNGQFEQACEYYSRAIELDPSDESAILNRAITHALLRKVPASLQDFNEALCLNPLSAHAYFNRANLYCSLRQFQSAEKDLTQALMLQPGDALLYKLRADVQGHLGWKEQALDDYRMSVELQDSRCCSGSENDQNEIFAS</sequence>
<feature type="repeat" description="TPR" evidence="3">
    <location>
        <begin position="1293"/>
        <end position="1326"/>
    </location>
</feature>
<dbReference type="InterPro" id="IPR011990">
    <property type="entry name" value="TPR-like_helical_dom_sf"/>
</dbReference>
<evidence type="ECO:0000256" key="1">
    <source>
        <dbReference type="ARBA" id="ARBA00022737"/>
    </source>
</evidence>
<proteinExistence type="predicted"/>
<feature type="repeat" description="TPR" evidence="3">
    <location>
        <begin position="1673"/>
        <end position="1706"/>
    </location>
</feature>
<feature type="compositionally biased region" description="Polar residues" evidence="4">
    <location>
        <begin position="77"/>
        <end position="122"/>
    </location>
</feature>
<dbReference type="SUPFAM" id="SSF48439">
    <property type="entry name" value="Protein prenylyltransferase"/>
    <property type="match status" value="1"/>
</dbReference>
<dbReference type="PANTHER" id="PTHR44858">
    <property type="entry name" value="TETRATRICOPEPTIDE REPEAT PROTEIN 6"/>
    <property type="match status" value="1"/>
</dbReference>
<feature type="compositionally biased region" description="Basic and acidic residues" evidence="4">
    <location>
        <begin position="569"/>
        <end position="579"/>
    </location>
</feature>
<accession>A0A7J6C3V8</accession>
<feature type="repeat" description="TPR" evidence="3">
    <location>
        <begin position="1000"/>
        <end position="1033"/>
    </location>
</feature>
<dbReference type="InterPro" id="IPR019734">
    <property type="entry name" value="TPR_rpt"/>
</dbReference>
<protein>
    <recommendedName>
        <fullName evidence="7">Tetratricopeptide repeat protein 6</fullName>
    </recommendedName>
</protein>
<name>A0A7J6C3V8_9TELE</name>
<comment type="caution">
    <text evidence="5">The sequence shown here is derived from an EMBL/GenBank/DDBJ whole genome shotgun (WGS) entry which is preliminary data.</text>
</comment>
<feature type="repeat" description="TPR" evidence="3">
    <location>
        <begin position="1605"/>
        <end position="1638"/>
    </location>
</feature>
<dbReference type="PROSITE" id="PS50005">
    <property type="entry name" value="TPR"/>
    <property type="match status" value="12"/>
</dbReference>
<dbReference type="SMART" id="SM00028">
    <property type="entry name" value="TPR"/>
    <property type="match status" value="24"/>
</dbReference>
<evidence type="ECO:0008006" key="7">
    <source>
        <dbReference type="Google" id="ProtNLM"/>
    </source>
</evidence>
<feature type="repeat" description="TPR" evidence="3">
    <location>
        <begin position="931"/>
        <end position="964"/>
    </location>
</feature>
<evidence type="ECO:0000313" key="6">
    <source>
        <dbReference type="Proteomes" id="UP000579812"/>
    </source>
</evidence>
<evidence type="ECO:0000256" key="3">
    <source>
        <dbReference type="PROSITE-ProRule" id="PRU00339"/>
    </source>
</evidence>
<dbReference type="Pfam" id="PF13414">
    <property type="entry name" value="TPR_11"/>
    <property type="match status" value="1"/>
</dbReference>
<keyword evidence="2 3" id="KW-0802">TPR repeat</keyword>
<reference evidence="5 6" key="1">
    <citation type="submission" date="2020-04" db="EMBL/GenBank/DDBJ databases">
        <title>Chromosome-level genome assembly of a cyprinid fish Onychostoma macrolepis by integration of Nanopore Sequencing, Bionano and Hi-C technology.</title>
        <authorList>
            <person name="Wang D."/>
        </authorList>
    </citation>
    <scope>NUCLEOTIDE SEQUENCE [LARGE SCALE GENOMIC DNA]</scope>
    <source>
        <strain evidence="5">SWU-2019</strain>
        <tissue evidence="5">Muscle</tissue>
    </source>
</reference>
<dbReference type="Pfam" id="PF13181">
    <property type="entry name" value="TPR_8"/>
    <property type="match status" value="4"/>
</dbReference>
<dbReference type="Proteomes" id="UP000579812">
    <property type="component" value="Unassembled WGS sequence"/>
</dbReference>
<feature type="compositionally biased region" description="Polar residues" evidence="4">
    <location>
        <begin position="1"/>
        <end position="20"/>
    </location>
</feature>
<dbReference type="SUPFAM" id="SSF48452">
    <property type="entry name" value="TPR-like"/>
    <property type="match status" value="4"/>
</dbReference>
<dbReference type="PANTHER" id="PTHR44858:SF1">
    <property type="entry name" value="UDP-N-ACETYLGLUCOSAMINE--PEPTIDE N-ACETYLGLUCOSAMINYLTRANSFERASE SPINDLY-RELATED"/>
    <property type="match status" value="1"/>
</dbReference>
<feature type="region of interest" description="Disordered" evidence="4">
    <location>
        <begin position="196"/>
        <end position="222"/>
    </location>
</feature>
<dbReference type="EMBL" id="JAAMOB010000017">
    <property type="protein sequence ID" value="KAF4101969.1"/>
    <property type="molecule type" value="Genomic_DNA"/>
</dbReference>
<gene>
    <name evidence="5" type="ORF">G5714_016769</name>
</gene>
<feature type="repeat" description="TPR" evidence="3">
    <location>
        <begin position="1432"/>
        <end position="1465"/>
    </location>
</feature>
<feature type="repeat" description="TPR" evidence="3">
    <location>
        <begin position="1173"/>
        <end position="1206"/>
    </location>
</feature>
<keyword evidence="1" id="KW-0677">Repeat</keyword>
<evidence type="ECO:0000256" key="2">
    <source>
        <dbReference type="ARBA" id="ARBA00022803"/>
    </source>
</evidence>
<dbReference type="Pfam" id="PF00515">
    <property type="entry name" value="TPR_1"/>
    <property type="match status" value="1"/>
</dbReference>
<organism evidence="5 6">
    <name type="scientific">Onychostoma macrolepis</name>
    <dbReference type="NCBI Taxonomy" id="369639"/>
    <lineage>
        <taxon>Eukaryota</taxon>
        <taxon>Metazoa</taxon>
        <taxon>Chordata</taxon>
        <taxon>Craniata</taxon>
        <taxon>Vertebrata</taxon>
        <taxon>Euteleostomi</taxon>
        <taxon>Actinopterygii</taxon>
        <taxon>Neopterygii</taxon>
        <taxon>Teleostei</taxon>
        <taxon>Ostariophysi</taxon>
        <taxon>Cypriniformes</taxon>
        <taxon>Cyprinidae</taxon>
        <taxon>Acrossocheilinae</taxon>
        <taxon>Onychostoma</taxon>
    </lineage>
</organism>
<feature type="compositionally biased region" description="Low complexity" evidence="4">
    <location>
        <begin position="145"/>
        <end position="162"/>
    </location>
</feature>
<evidence type="ECO:0000256" key="4">
    <source>
        <dbReference type="SAM" id="MobiDB-lite"/>
    </source>
</evidence>
<feature type="compositionally biased region" description="Polar residues" evidence="4">
    <location>
        <begin position="43"/>
        <end position="53"/>
    </location>
</feature>
<feature type="repeat" description="TPR" evidence="3">
    <location>
        <begin position="1398"/>
        <end position="1431"/>
    </location>
</feature>
<dbReference type="OrthoDB" id="1658288at2759"/>
<feature type="repeat" description="TPR" evidence="3">
    <location>
        <begin position="1571"/>
        <end position="1604"/>
    </location>
</feature>
<feature type="region of interest" description="Disordered" evidence="4">
    <location>
        <begin position="43"/>
        <end position="162"/>
    </location>
</feature>
<keyword evidence="6" id="KW-1185">Reference proteome</keyword>
<dbReference type="Gene3D" id="1.25.40.10">
    <property type="entry name" value="Tetratricopeptide repeat domain"/>
    <property type="match status" value="9"/>
</dbReference>
<feature type="repeat" description="TPR" evidence="3">
    <location>
        <begin position="1072"/>
        <end position="1105"/>
    </location>
</feature>